<keyword evidence="4" id="KW-0547">Nucleotide-binding</keyword>
<dbReference type="Gene3D" id="1.10.510.10">
    <property type="entry name" value="Transferase(Phosphotransferase) domain 1"/>
    <property type="match status" value="1"/>
</dbReference>
<dbReference type="PROSITE" id="PS00108">
    <property type="entry name" value="PROTEIN_KINASE_ST"/>
    <property type="match status" value="1"/>
</dbReference>
<dbReference type="PROSITE" id="PS50011">
    <property type="entry name" value="PROTEIN_KINASE_DOM"/>
    <property type="match status" value="1"/>
</dbReference>
<keyword evidence="2" id="KW-0723">Serine/threonine-protein kinase</keyword>
<dbReference type="FunFam" id="1.10.510.10:FF:000624">
    <property type="entry name" value="Mitogen-activated protein kinase"/>
    <property type="match status" value="1"/>
</dbReference>
<gene>
    <name evidence="8" type="primary">CDK2</name>
    <name evidence="8" type="ORF">Ciccas_006742</name>
</gene>
<name>A0ABD2Q644_9PLAT</name>
<dbReference type="InterPro" id="IPR011009">
    <property type="entry name" value="Kinase-like_dom_sf"/>
</dbReference>
<dbReference type="PANTHER" id="PTHR24056">
    <property type="entry name" value="CELL DIVISION PROTEIN KINASE"/>
    <property type="match status" value="1"/>
</dbReference>
<evidence type="ECO:0000313" key="9">
    <source>
        <dbReference type="Proteomes" id="UP001626550"/>
    </source>
</evidence>
<keyword evidence="5 8" id="KW-0418">Kinase</keyword>
<organism evidence="8 9">
    <name type="scientific">Cichlidogyrus casuarinus</name>
    <dbReference type="NCBI Taxonomy" id="1844966"/>
    <lineage>
        <taxon>Eukaryota</taxon>
        <taxon>Metazoa</taxon>
        <taxon>Spiralia</taxon>
        <taxon>Lophotrochozoa</taxon>
        <taxon>Platyhelminthes</taxon>
        <taxon>Monogenea</taxon>
        <taxon>Monopisthocotylea</taxon>
        <taxon>Dactylogyridea</taxon>
        <taxon>Ancyrocephalidae</taxon>
        <taxon>Cichlidogyrus</taxon>
    </lineage>
</organism>
<evidence type="ECO:0000256" key="3">
    <source>
        <dbReference type="ARBA" id="ARBA00022679"/>
    </source>
</evidence>
<dbReference type="GO" id="GO:0005524">
    <property type="term" value="F:ATP binding"/>
    <property type="evidence" value="ECO:0007669"/>
    <property type="project" value="UniProtKB-KW"/>
</dbReference>
<evidence type="ECO:0000256" key="4">
    <source>
        <dbReference type="ARBA" id="ARBA00022741"/>
    </source>
</evidence>
<dbReference type="InterPro" id="IPR008271">
    <property type="entry name" value="Ser/Thr_kinase_AS"/>
</dbReference>
<dbReference type="InterPro" id="IPR050108">
    <property type="entry name" value="CDK"/>
</dbReference>
<evidence type="ECO:0000256" key="5">
    <source>
        <dbReference type="ARBA" id="ARBA00022777"/>
    </source>
</evidence>
<evidence type="ECO:0000313" key="8">
    <source>
        <dbReference type="EMBL" id="KAL3314637.1"/>
    </source>
</evidence>
<dbReference type="AlphaFoldDB" id="A0ABD2Q644"/>
<dbReference type="InterPro" id="IPR000719">
    <property type="entry name" value="Prot_kinase_dom"/>
</dbReference>
<keyword evidence="6" id="KW-0067">ATP-binding</keyword>
<sequence>MEQYKHFKKRRLLGCGTYGKVYIVKDEYCEKGNSLKALKEFTSEKDLGCISPSTIREIAILKELNKIGHLNIVRLEQVLRENDKISVVYEHMKMDLKDLLDKNAKPDRRVGLPLQITKSYALQLFRGLDFLHSHSVMHRDLKPANILVDKTGQLKIADFGMAKSFSIPNRSLSNEVVTLWYRAPEIMLGKSRYDFMIDIWSVGCIVFEMAVGEVLFQGDCEIDQLFQVFQLLGTPDFKNWPNLDEYDNYSPLLPNFPGSEFPFNEVIFQLDQVLQVCSFFLVRVFFLKIALEIDPSKRATAAAILECDILRRATIAPVNRLVF</sequence>
<comment type="caution">
    <text evidence="8">The sequence shown here is derived from an EMBL/GenBank/DDBJ whole genome shotgun (WGS) entry which is preliminary data.</text>
</comment>
<dbReference type="SUPFAM" id="SSF56112">
    <property type="entry name" value="Protein kinase-like (PK-like)"/>
    <property type="match status" value="1"/>
</dbReference>
<accession>A0ABD2Q644</accession>
<feature type="domain" description="Protein kinase" evidence="7">
    <location>
        <begin position="7"/>
        <end position="310"/>
    </location>
</feature>
<comment type="similarity">
    <text evidence="1">Belongs to the protein kinase superfamily. CMGC Ser/Thr protein kinase family. CDC2/CDKX subfamily.</text>
</comment>
<evidence type="ECO:0000256" key="6">
    <source>
        <dbReference type="ARBA" id="ARBA00022840"/>
    </source>
</evidence>
<keyword evidence="3" id="KW-0808">Transferase</keyword>
<evidence type="ECO:0000256" key="2">
    <source>
        <dbReference type="ARBA" id="ARBA00022527"/>
    </source>
</evidence>
<dbReference type="SMART" id="SM00220">
    <property type="entry name" value="S_TKc"/>
    <property type="match status" value="1"/>
</dbReference>
<dbReference type="PANTHER" id="PTHR24056:SF550">
    <property type="entry name" value="CHROMOSOME UNDETERMINED SCAFFOLD_44, WHOLE GENOME SHOTGUN SEQUENCE"/>
    <property type="match status" value="1"/>
</dbReference>
<evidence type="ECO:0000259" key="7">
    <source>
        <dbReference type="PROSITE" id="PS50011"/>
    </source>
</evidence>
<dbReference type="Proteomes" id="UP001626550">
    <property type="component" value="Unassembled WGS sequence"/>
</dbReference>
<dbReference type="Pfam" id="PF00069">
    <property type="entry name" value="Pkinase"/>
    <property type="match status" value="1"/>
</dbReference>
<evidence type="ECO:0000256" key="1">
    <source>
        <dbReference type="ARBA" id="ARBA00006485"/>
    </source>
</evidence>
<protein>
    <submittedName>
        <fullName evidence="8">Cyclin-dependent kinase 2</fullName>
    </submittedName>
</protein>
<dbReference type="EMBL" id="JBJKFK010000942">
    <property type="protein sequence ID" value="KAL3314637.1"/>
    <property type="molecule type" value="Genomic_DNA"/>
</dbReference>
<keyword evidence="9" id="KW-1185">Reference proteome</keyword>
<dbReference type="GO" id="GO:0004674">
    <property type="term" value="F:protein serine/threonine kinase activity"/>
    <property type="evidence" value="ECO:0007669"/>
    <property type="project" value="UniProtKB-KW"/>
</dbReference>
<reference evidence="8 9" key="1">
    <citation type="submission" date="2024-11" db="EMBL/GenBank/DDBJ databases">
        <title>Adaptive evolution of stress response genes in parasites aligns with host niche diversity.</title>
        <authorList>
            <person name="Hahn C."/>
            <person name="Resl P."/>
        </authorList>
    </citation>
    <scope>NUCLEOTIDE SEQUENCE [LARGE SCALE GENOMIC DNA]</scope>
    <source>
        <strain evidence="8">EGGRZ-B1_66</strain>
        <tissue evidence="8">Body</tissue>
    </source>
</reference>
<dbReference type="Gene3D" id="3.30.200.20">
    <property type="entry name" value="Phosphorylase Kinase, domain 1"/>
    <property type="match status" value="1"/>
</dbReference>
<proteinExistence type="inferred from homology"/>